<name>A0A285THR6_9RHOB</name>
<dbReference type="EMBL" id="OBMT01000022">
    <property type="protein sequence ID" value="SOC21278.1"/>
    <property type="molecule type" value="Genomic_DNA"/>
</dbReference>
<dbReference type="Proteomes" id="UP000219111">
    <property type="component" value="Unassembled WGS sequence"/>
</dbReference>
<organism evidence="1 2">
    <name type="scientific">Rhodobacter maris</name>
    <dbReference type="NCBI Taxonomy" id="446682"/>
    <lineage>
        <taxon>Bacteria</taxon>
        <taxon>Pseudomonadati</taxon>
        <taxon>Pseudomonadota</taxon>
        <taxon>Alphaproteobacteria</taxon>
        <taxon>Rhodobacterales</taxon>
        <taxon>Rhodobacter group</taxon>
        <taxon>Rhodobacter</taxon>
    </lineage>
</organism>
<accession>A0A285THR6</accession>
<keyword evidence="2" id="KW-1185">Reference proteome</keyword>
<evidence type="ECO:0000313" key="2">
    <source>
        <dbReference type="Proteomes" id="UP000219111"/>
    </source>
</evidence>
<protein>
    <submittedName>
        <fullName evidence="1">Uncharacterized protein</fullName>
    </submittedName>
</protein>
<gene>
    <name evidence="1" type="ORF">SAMN05877831_12216</name>
</gene>
<reference evidence="2" key="1">
    <citation type="submission" date="2017-08" db="EMBL/GenBank/DDBJ databases">
        <authorList>
            <person name="Varghese N."/>
            <person name="Submissions S."/>
        </authorList>
    </citation>
    <scope>NUCLEOTIDE SEQUENCE [LARGE SCALE GENOMIC DNA]</scope>
    <source>
        <strain evidence="2">JA276</strain>
    </source>
</reference>
<dbReference type="RefSeq" id="WP_097071442.1">
    <property type="nucleotide sequence ID" value="NZ_OBMT01000022.1"/>
</dbReference>
<dbReference type="AlphaFoldDB" id="A0A285THR6"/>
<sequence>MGRFEQIDGIVAGLFSRVEEKFLERAEEQGNIVAILSRSEGLRSRIAGWLREMPALVCEYGLGAQLETLLAERGSELICLVINLDDYSAAEIARLVVELRENHPWVGHVSISAAPGRHSYSRSESWPFDVALHGPLDRVSLKLGVVCAAEIAAQD</sequence>
<evidence type="ECO:0000313" key="1">
    <source>
        <dbReference type="EMBL" id="SOC21278.1"/>
    </source>
</evidence>
<proteinExistence type="predicted"/>
<dbReference type="OrthoDB" id="9786584at2"/>